<gene>
    <name evidence="3" type="primary">LOC107270158</name>
</gene>
<dbReference type="Proteomes" id="UP000694920">
    <property type="component" value="Unplaced"/>
</dbReference>
<feature type="region of interest" description="Disordered" evidence="1">
    <location>
        <begin position="1"/>
        <end position="77"/>
    </location>
</feature>
<feature type="region of interest" description="Disordered" evidence="1">
    <location>
        <begin position="232"/>
        <end position="262"/>
    </location>
</feature>
<dbReference type="GeneID" id="107270158"/>
<feature type="compositionally biased region" description="Basic and acidic residues" evidence="1">
    <location>
        <begin position="44"/>
        <end position="55"/>
    </location>
</feature>
<evidence type="ECO:0000313" key="2">
    <source>
        <dbReference type="Proteomes" id="UP000694920"/>
    </source>
</evidence>
<keyword evidence="2" id="KW-1185">Reference proteome</keyword>
<evidence type="ECO:0000313" key="3">
    <source>
        <dbReference type="RefSeq" id="XP_015600379.2"/>
    </source>
</evidence>
<dbReference type="AlphaFoldDB" id="A0AAJ7C3Q6"/>
<reference evidence="3" key="1">
    <citation type="submission" date="2025-08" db="UniProtKB">
        <authorList>
            <consortium name="RefSeq"/>
        </authorList>
    </citation>
    <scope>IDENTIFICATION</scope>
</reference>
<protein>
    <submittedName>
        <fullName evidence="3">Uncharacterized protein LOC107270158</fullName>
    </submittedName>
</protein>
<feature type="compositionally biased region" description="Basic and acidic residues" evidence="1">
    <location>
        <begin position="68"/>
        <end position="77"/>
    </location>
</feature>
<organism evidence="2 3">
    <name type="scientific">Cephus cinctus</name>
    <name type="common">Wheat stem sawfly</name>
    <dbReference type="NCBI Taxonomy" id="211228"/>
    <lineage>
        <taxon>Eukaryota</taxon>
        <taxon>Metazoa</taxon>
        <taxon>Ecdysozoa</taxon>
        <taxon>Arthropoda</taxon>
        <taxon>Hexapoda</taxon>
        <taxon>Insecta</taxon>
        <taxon>Pterygota</taxon>
        <taxon>Neoptera</taxon>
        <taxon>Endopterygota</taxon>
        <taxon>Hymenoptera</taxon>
        <taxon>Cephoidea</taxon>
        <taxon>Cephidae</taxon>
        <taxon>Cephus</taxon>
    </lineage>
</organism>
<feature type="compositionally biased region" description="Polar residues" evidence="1">
    <location>
        <begin position="56"/>
        <end position="67"/>
    </location>
</feature>
<name>A0AAJ7C3Q6_CEPCN</name>
<accession>A0AAJ7C3Q6</accession>
<proteinExistence type="predicted"/>
<evidence type="ECO:0000256" key="1">
    <source>
        <dbReference type="SAM" id="MobiDB-lite"/>
    </source>
</evidence>
<dbReference type="RefSeq" id="XP_015600379.2">
    <property type="nucleotide sequence ID" value="XM_015744893.2"/>
</dbReference>
<dbReference type="KEGG" id="ccin:107270158"/>
<sequence length="369" mass="41437">MEDDVNGKKRKLENKGQVTNFNSNTLMTSNVDEEYLQEQNEQNDQPKMKKQKVEHQGSSLGLSSNDISAREPETDFSKQNLLKEAEKLTNELEANGPAGLVHLLALCRLIERPVKVLIPEDQDLVIDEQNTKEPVNVEYLPPEPGGSSGHWVSPGRHLSNNCLFDVVACQTEKSSNDLRKATVQWMRANLITVAEFIAVIEELQRTQNIQVMTGGAKYNGSSKRDAKKVIDNSQNQPCHAHNATGHPRGHASHPDATGQNDSVENYSMNGWKTGFLSRNDQDFVGHYVLSTPKVQRAIQELNKGAINQAVDVFPEELDIELPKLKEYRQGVAISAPQTIRSFTIVLRHHEGKFHNKDADVFVHTFYPRK</sequence>
<feature type="compositionally biased region" description="Polar residues" evidence="1">
    <location>
        <begin position="16"/>
        <end position="30"/>
    </location>
</feature>